<evidence type="ECO:0000256" key="1">
    <source>
        <dbReference type="SAM" id="MobiDB-lite"/>
    </source>
</evidence>
<dbReference type="PROSITE" id="PS51257">
    <property type="entry name" value="PROKAR_LIPOPROTEIN"/>
    <property type="match status" value="1"/>
</dbReference>
<dbReference type="AlphaFoldDB" id="A0A9D2DT22"/>
<comment type="caution">
    <text evidence="3">The sequence shown here is derived from an EMBL/GenBank/DDBJ whole genome shotgun (WGS) entry which is preliminary data.</text>
</comment>
<evidence type="ECO:0000313" key="4">
    <source>
        <dbReference type="Proteomes" id="UP000824041"/>
    </source>
</evidence>
<reference evidence="3" key="1">
    <citation type="journal article" date="2021" name="PeerJ">
        <title>Extensive microbial diversity within the chicken gut microbiome revealed by metagenomics and culture.</title>
        <authorList>
            <person name="Gilroy R."/>
            <person name="Ravi A."/>
            <person name="Getino M."/>
            <person name="Pursley I."/>
            <person name="Horton D.L."/>
            <person name="Alikhan N.F."/>
            <person name="Baker D."/>
            <person name="Gharbi K."/>
            <person name="Hall N."/>
            <person name="Watson M."/>
            <person name="Adriaenssens E.M."/>
            <person name="Foster-Nyarko E."/>
            <person name="Jarju S."/>
            <person name="Secka A."/>
            <person name="Antonio M."/>
            <person name="Oren A."/>
            <person name="Chaudhuri R.R."/>
            <person name="La Ragione R."/>
            <person name="Hildebrand F."/>
            <person name="Pallen M.J."/>
        </authorList>
    </citation>
    <scope>NUCLEOTIDE SEQUENCE</scope>
    <source>
        <strain evidence="3">14324</strain>
    </source>
</reference>
<feature type="chain" id="PRO_5038537935" evidence="2">
    <location>
        <begin position="19"/>
        <end position="302"/>
    </location>
</feature>
<feature type="compositionally biased region" description="Acidic residues" evidence="1">
    <location>
        <begin position="293"/>
        <end position="302"/>
    </location>
</feature>
<accession>A0A9D2DT22</accession>
<feature type="signal peptide" evidence="2">
    <location>
        <begin position="1"/>
        <end position="18"/>
    </location>
</feature>
<name>A0A9D2DT22_9FIRM</name>
<organism evidence="3 4">
    <name type="scientific">Candidatus Blautia faecigallinarum</name>
    <dbReference type="NCBI Taxonomy" id="2838488"/>
    <lineage>
        <taxon>Bacteria</taxon>
        <taxon>Bacillati</taxon>
        <taxon>Bacillota</taxon>
        <taxon>Clostridia</taxon>
        <taxon>Lachnospirales</taxon>
        <taxon>Lachnospiraceae</taxon>
        <taxon>Blautia</taxon>
    </lineage>
</organism>
<dbReference type="EMBL" id="DXBU01000099">
    <property type="protein sequence ID" value="HIZ22568.1"/>
    <property type="molecule type" value="Genomic_DNA"/>
</dbReference>
<gene>
    <name evidence="3" type="ORF">IAA21_07215</name>
</gene>
<dbReference type="Proteomes" id="UP000824041">
    <property type="component" value="Unassembled WGS sequence"/>
</dbReference>
<feature type="region of interest" description="Disordered" evidence="1">
    <location>
        <begin position="29"/>
        <end position="50"/>
    </location>
</feature>
<sequence length="302" mass="30500">MKKSAVILCTLCTFLALGIAGCSNFRGEAEATPTPIPEPTVTPTPVPATATPVPTVTPAPKLIGKKTETARYITLTNSTGVDIRQIYVCVSGMGDWGNNLIPAESTVKSAQEVNMYYEPMDGALYNIQFTNVEGITYEIYSADLDDMERATLQVENGVAFLRYLSQSSKNEKTTNGTYSAYDTSAASGTTYDSSTGSTSYGDTYYDNTWTGGTTGGTTSGGTTGGTTTGDGSTTGGDTGSGTGGTTGDGTGGTTGDGTGGTTGDGSGTGGGSGTGTGDTGDGSGTGGGGNIVWDEDGNWTEY</sequence>
<feature type="compositionally biased region" description="Low complexity" evidence="1">
    <location>
        <begin position="182"/>
        <end position="197"/>
    </location>
</feature>
<proteinExistence type="predicted"/>
<feature type="region of interest" description="Disordered" evidence="1">
    <location>
        <begin position="212"/>
        <end position="302"/>
    </location>
</feature>
<feature type="compositionally biased region" description="Pro residues" evidence="1">
    <location>
        <begin position="34"/>
        <end position="46"/>
    </location>
</feature>
<evidence type="ECO:0000256" key="2">
    <source>
        <dbReference type="SAM" id="SignalP"/>
    </source>
</evidence>
<protein>
    <submittedName>
        <fullName evidence="3">Uncharacterized protein</fullName>
    </submittedName>
</protein>
<feature type="compositionally biased region" description="Gly residues" evidence="1">
    <location>
        <begin position="212"/>
        <end position="290"/>
    </location>
</feature>
<evidence type="ECO:0000313" key="3">
    <source>
        <dbReference type="EMBL" id="HIZ22568.1"/>
    </source>
</evidence>
<feature type="compositionally biased region" description="Polar residues" evidence="1">
    <location>
        <begin position="170"/>
        <end position="181"/>
    </location>
</feature>
<keyword evidence="2" id="KW-0732">Signal</keyword>
<feature type="region of interest" description="Disordered" evidence="1">
    <location>
        <begin position="170"/>
        <end position="197"/>
    </location>
</feature>
<reference evidence="3" key="2">
    <citation type="submission" date="2021-04" db="EMBL/GenBank/DDBJ databases">
        <authorList>
            <person name="Gilroy R."/>
        </authorList>
    </citation>
    <scope>NUCLEOTIDE SEQUENCE</scope>
    <source>
        <strain evidence="3">14324</strain>
    </source>
</reference>